<feature type="transmembrane region" description="Helical" evidence="8">
    <location>
        <begin position="296"/>
        <end position="315"/>
    </location>
</feature>
<feature type="transmembrane region" description="Helical" evidence="8">
    <location>
        <begin position="92"/>
        <end position="109"/>
    </location>
</feature>
<proteinExistence type="predicted"/>
<dbReference type="Pfam" id="PF13231">
    <property type="entry name" value="PMT_2"/>
    <property type="match status" value="1"/>
</dbReference>
<evidence type="ECO:0000313" key="11">
    <source>
        <dbReference type="Proteomes" id="UP000777784"/>
    </source>
</evidence>
<feature type="transmembrane region" description="Helical" evidence="8">
    <location>
        <begin position="142"/>
        <end position="171"/>
    </location>
</feature>
<evidence type="ECO:0000256" key="1">
    <source>
        <dbReference type="ARBA" id="ARBA00004651"/>
    </source>
</evidence>
<comment type="subcellular location">
    <subcellularLocation>
        <location evidence="1">Cell membrane</location>
        <topology evidence="1">Multi-pass membrane protein</topology>
    </subcellularLocation>
</comment>
<feature type="domain" description="Glycosyltransferase RgtA/B/C/D-like" evidence="9">
    <location>
        <begin position="42"/>
        <end position="193"/>
    </location>
</feature>
<keyword evidence="4 10" id="KW-0808">Transferase</keyword>
<dbReference type="GO" id="GO:0009103">
    <property type="term" value="P:lipopolysaccharide biosynthetic process"/>
    <property type="evidence" value="ECO:0007669"/>
    <property type="project" value="UniProtKB-ARBA"/>
</dbReference>
<dbReference type="PANTHER" id="PTHR33908:SF11">
    <property type="entry name" value="MEMBRANE PROTEIN"/>
    <property type="match status" value="1"/>
</dbReference>
<evidence type="ECO:0000256" key="2">
    <source>
        <dbReference type="ARBA" id="ARBA00022475"/>
    </source>
</evidence>
<keyword evidence="7 8" id="KW-0472">Membrane</keyword>
<keyword evidence="5 8" id="KW-0812">Transmembrane</keyword>
<evidence type="ECO:0000256" key="8">
    <source>
        <dbReference type="SAM" id="Phobius"/>
    </source>
</evidence>
<evidence type="ECO:0000256" key="3">
    <source>
        <dbReference type="ARBA" id="ARBA00022676"/>
    </source>
</evidence>
<reference evidence="10" key="1">
    <citation type="submission" date="2021-05" db="EMBL/GenBank/DDBJ databases">
        <title>Energy efficiency and biological interactions define the core microbiome of deep oligotrophic groundwater.</title>
        <authorList>
            <person name="Mehrshad M."/>
            <person name="Lopez-Fernandez M."/>
            <person name="Bell E."/>
            <person name="Bernier-Latmani R."/>
            <person name="Bertilsson S."/>
            <person name="Dopson M."/>
        </authorList>
    </citation>
    <scope>NUCLEOTIDE SEQUENCE</scope>
    <source>
        <strain evidence="10">Modern_marine.mb.64</strain>
    </source>
</reference>
<accession>A0A948RU80</accession>
<feature type="transmembrane region" description="Helical" evidence="8">
    <location>
        <begin position="115"/>
        <end position="130"/>
    </location>
</feature>
<comment type="caution">
    <text evidence="10">The sequence shown here is derived from an EMBL/GenBank/DDBJ whole genome shotgun (WGS) entry which is preliminary data.</text>
</comment>
<dbReference type="Proteomes" id="UP000777784">
    <property type="component" value="Unassembled WGS sequence"/>
</dbReference>
<dbReference type="GO" id="GO:0005886">
    <property type="term" value="C:plasma membrane"/>
    <property type="evidence" value="ECO:0007669"/>
    <property type="project" value="UniProtKB-SubCell"/>
</dbReference>
<dbReference type="AlphaFoldDB" id="A0A948RU80"/>
<dbReference type="EMBL" id="JAHJDP010000032">
    <property type="protein sequence ID" value="MBU2690636.1"/>
    <property type="molecule type" value="Genomic_DNA"/>
</dbReference>
<evidence type="ECO:0000256" key="4">
    <source>
        <dbReference type="ARBA" id="ARBA00022679"/>
    </source>
</evidence>
<keyword evidence="3 10" id="KW-0328">Glycosyltransferase</keyword>
<dbReference type="InterPro" id="IPR038731">
    <property type="entry name" value="RgtA/B/C-like"/>
</dbReference>
<keyword evidence="6 8" id="KW-1133">Transmembrane helix</keyword>
<feature type="transmembrane region" description="Helical" evidence="8">
    <location>
        <begin position="266"/>
        <end position="284"/>
    </location>
</feature>
<feature type="transmembrane region" description="Helical" evidence="8">
    <location>
        <begin position="345"/>
        <end position="363"/>
    </location>
</feature>
<dbReference type="PANTHER" id="PTHR33908">
    <property type="entry name" value="MANNOSYLTRANSFERASE YKCB-RELATED"/>
    <property type="match status" value="1"/>
</dbReference>
<feature type="transmembrane region" description="Helical" evidence="8">
    <location>
        <begin position="177"/>
        <end position="195"/>
    </location>
</feature>
<dbReference type="GO" id="GO:0016763">
    <property type="term" value="F:pentosyltransferase activity"/>
    <property type="evidence" value="ECO:0007669"/>
    <property type="project" value="TreeGrafter"/>
</dbReference>
<evidence type="ECO:0000313" key="10">
    <source>
        <dbReference type="EMBL" id="MBU2690636.1"/>
    </source>
</evidence>
<keyword evidence="2" id="KW-1003">Cell membrane</keyword>
<feature type="transmembrane region" description="Helical" evidence="8">
    <location>
        <begin position="322"/>
        <end position="339"/>
    </location>
</feature>
<evidence type="ECO:0000256" key="7">
    <source>
        <dbReference type="ARBA" id="ARBA00023136"/>
    </source>
</evidence>
<sequence>MALGLRVAGLGRQSLWIDEAYSVKYAHLGGSLTWDDYLDNLHGPLHTILLHNWCTIAGDGEAALRWPSVMASVLTLPFFWRLTRRLIGARGAWAATAAIAVSPFSIWYAQEVRNYSLFLLMACVALLAWFRSLDGPGHIGRWILHVLLLFGAFLSNLASLFIIPVQLIWLIGRRRSHWVSTLSAWAAVMLLLLPWEIRFYNYRVVPSGLLDKTKTVELAPAREETWASSWSIPFTYYAFAGGYTLGPPLEELHEDRIGALKHHMPLLIAAALLFAGLIGWGVVGRREPNRKQRLRLLAWLLIPPLGVWLISLLNLKAMNPRYALVAYPAFLVLLAAGWISMKRRGVRIAAAIAVLAIWGLCWGRVQWDEAYAKEDYRSISGWMREQLDAEVLWITIGVDDPLRIYYLRDCFNGMDLKVGTYRRLTSYPPSHWERFWNETEELASEHRRILLFESRTWHLDPDGRGPGLLRKYCSNPETINRHGIRVLKCERGENTDD</sequence>
<name>A0A948RU80_UNCEI</name>
<protein>
    <submittedName>
        <fullName evidence="10">Glycosyltransferase family 39 protein</fullName>
        <ecNumber evidence="10">2.4.-.-</ecNumber>
    </submittedName>
</protein>
<organism evidence="10 11">
    <name type="scientific">Eiseniibacteriota bacterium</name>
    <dbReference type="NCBI Taxonomy" id="2212470"/>
    <lineage>
        <taxon>Bacteria</taxon>
        <taxon>Candidatus Eiseniibacteriota</taxon>
    </lineage>
</organism>
<evidence type="ECO:0000256" key="6">
    <source>
        <dbReference type="ARBA" id="ARBA00022989"/>
    </source>
</evidence>
<dbReference type="InterPro" id="IPR050297">
    <property type="entry name" value="LipidA_mod_glycosyltrf_83"/>
</dbReference>
<dbReference type="EC" id="2.4.-.-" evidence="10"/>
<evidence type="ECO:0000259" key="9">
    <source>
        <dbReference type="Pfam" id="PF13231"/>
    </source>
</evidence>
<gene>
    <name evidence="10" type="ORF">KJ970_06870</name>
</gene>
<evidence type="ECO:0000256" key="5">
    <source>
        <dbReference type="ARBA" id="ARBA00022692"/>
    </source>
</evidence>